<comment type="caution">
    <text evidence="1">The sequence shown here is derived from an EMBL/GenBank/DDBJ whole genome shotgun (WGS) entry which is preliminary data.</text>
</comment>
<evidence type="ECO:0000313" key="2">
    <source>
        <dbReference type="Proteomes" id="UP000041601"/>
    </source>
</evidence>
<evidence type="ECO:0000313" key="1">
    <source>
        <dbReference type="EMBL" id="CNE83462.1"/>
    </source>
</evidence>
<dbReference type="Proteomes" id="UP000041601">
    <property type="component" value="Unassembled WGS sequence"/>
</dbReference>
<dbReference type="EMBL" id="CPXJ01000168">
    <property type="protein sequence ID" value="CNE83462.1"/>
    <property type="molecule type" value="Genomic_DNA"/>
</dbReference>
<reference evidence="1 2" key="1">
    <citation type="submission" date="2015-03" db="EMBL/GenBank/DDBJ databases">
        <authorList>
            <consortium name="Pathogen Informatics"/>
            <person name="Murphy D."/>
        </authorList>
    </citation>
    <scope>NUCLEOTIDE SEQUENCE [LARGE SCALE GENOMIC DNA]</scope>
    <source>
        <strain evidence="1 2">IP05342</strain>
    </source>
</reference>
<gene>
    <name evidence="1" type="ORF">ERS137959_04675</name>
</gene>
<keyword evidence="2" id="KW-1185">Reference proteome</keyword>
<name>A0ABP1YH30_YEREN</name>
<sequence>MARLEPSGTILRRLYDLPVFTAEVFDKVSTYIRTSHFFTAFRVFAALVSG</sequence>
<organism evidence="1 2">
    <name type="scientific">Yersinia enterocolitica</name>
    <dbReference type="NCBI Taxonomy" id="630"/>
    <lineage>
        <taxon>Bacteria</taxon>
        <taxon>Pseudomonadati</taxon>
        <taxon>Pseudomonadota</taxon>
        <taxon>Gammaproteobacteria</taxon>
        <taxon>Enterobacterales</taxon>
        <taxon>Yersiniaceae</taxon>
        <taxon>Yersinia</taxon>
    </lineage>
</organism>
<proteinExistence type="predicted"/>
<accession>A0ABP1YH30</accession>
<protein>
    <submittedName>
        <fullName evidence="1">Yersinia protein of uncharacterized function (DUF3831)</fullName>
    </submittedName>
</protein>